<feature type="compositionally biased region" description="Basic and acidic residues" evidence="4">
    <location>
        <begin position="11"/>
        <end position="26"/>
    </location>
</feature>
<dbReference type="InterPro" id="IPR000504">
    <property type="entry name" value="RRM_dom"/>
</dbReference>
<dbReference type="PRINTS" id="PR00961">
    <property type="entry name" value="HUDSXLRNA"/>
</dbReference>
<dbReference type="Gene3D" id="3.30.70.330">
    <property type="match status" value="2"/>
</dbReference>
<feature type="region of interest" description="Disordered" evidence="4">
    <location>
        <begin position="1"/>
        <end position="51"/>
    </location>
</feature>
<evidence type="ECO:0000256" key="1">
    <source>
        <dbReference type="ARBA" id="ARBA00022737"/>
    </source>
</evidence>
<evidence type="ECO:0000313" key="7">
    <source>
        <dbReference type="Proteomes" id="UP000740926"/>
    </source>
</evidence>
<dbReference type="PROSITE" id="PS50102">
    <property type="entry name" value="RRM"/>
    <property type="match status" value="2"/>
</dbReference>
<dbReference type="GO" id="GO:0003723">
    <property type="term" value="F:RNA binding"/>
    <property type="evidence" value="ECO:0007669"/>
    <property type="project" value="UniProtKB-UniRule"/>
</dbReference>
<evidence type="ECO:0000259" key="5">
    <source>
        <dbReference type="PROSITE" id="PS50102"/>
    </source>
</evidence>
<evidence type="ECO:0000256" key="2">
    <source>
        <dbReference type="ARBA" id="ARBA00022884"/>
    </source>
</evidence>
<dbReference type="SUPFAM" id="SSF54928">
    <property type="entry name" value="RNA-binding domain, RBD"/>
    <property type="match status" value="2"/>
</dbReference>
<accession>A0A9P6Z7V9</accession>
<dbReference type="PANTHER" id="PTHR24012">
    <property type="entry name" value="RNA BINDING PROTEIN"/>
    <property type="match status" value="1"/>
</dbReference>
<dbReference type="AlphaFoldDB" id="A0A9P6Z7V9"/>
<evidence type="ECO:0000256" key="4">
    <source>
        <dbReference type="SAM" id="MobiDB-lite"/>
    </source>
</evidence>
<keyword evidence="1" id="KW-0677">Repeat</keyword>
<keyword evidence="2 3" id="KW-0694">RNA-binding</keyword>
<dbReference type="EMBL" id="JAANIU010000396">
    <property type="protein sequence ID" value="KAG1572583.1"/>
    <property type="molecule type" value="Genomic_DNA"/>
</dbReference>
<dbReference type="Proteomes" id="UP000740926">
    <property type="component" value="Unassembled WGS sequence"/>
</dbReference>
<sequence length="465" mass="51579">MTTVEGNAVTADDKINSKEVVEEQNKKSAQSTPKATPEPYSIPTSPPYPPYGFDASGEPVSLAYVYPVSPQFSAQYYSDYASYPGSPSLSPSMNPTSPPFSPTFQYQQVMLSPPTAYMLPSRSAQPFPPLHLASPVLNTTHIPGSPPHQYLPGPYIISTADANRNNKRRPKQDQELNQHLEPEINSYHTHNIYVRGLPSTITDGAFLEMCQAYGTVSSSKAIIDQKLGECKGYGFAMFENEKDCEEAIEGLNKSGFQASYAKVGQESFSSRLRHLQDETSTNIYISNLPLDITEEKLEVLFSPYQTISSRILRDPQSGISRGVGFARMTDREAASAIIEKFNGYVIEGSSAPLQVRFADSPAQKKLKNQSATRRRVVRHQPLAGFSVRPLMPITPETMLGFTPAPSHPYYAEHPHMIHPQYAHLLHQSHHYVQPPTTDNNDIMPKENDEITDLAGEVEQKMKLAA</sequence>
<comment type="caution">
    <text evidence="6">The sequence shown here is derived from an EMBL/GenBank/DDBJ whole genome shotgun (WGS) entry which is preliminary data.</text>
</comment>
<dbReference type="InterPro" id="IPR012677">
    <property type="entry name" value="Nucleotide-bd_a/b_plait_sf"/>
</dbReference>
<dbReference type="GO" id="GO:1990904">
    <property type="term" value="C:ribonucleoprotein complex"/>
    <property type="evidence" value="ECO:0007669"/>
    <property type="project" value="InterPro"/>
</dbReference>
<evidence type="ECO:0000256" key="3">
    <source>
        <dbReference type="PROSITE-ProRule" id="PRU00176"/>
    </source>
</evidence>
<dbReference type="InterPro" id="IPR002343">
    <property type="entry name" value="Hud_Sxl_RNA"/>
</dbReference>
<dbReference type="InterPro" id="IPR035979">
    <property type="entry name" value="RBD_domain_sf"/>
</dbReference>
<feature type="domain" description="RRM" evidence="5">
    <location>
        <begin position="190"/>
        <end position="263"/>
    </location>
</feature>
<gene>
    <name evidence="6" type="ORF">G6F50_003606</name>
</gene>
<evidence type="ECO:0000313" key="6">
    <source>
        <dbReference type="EMBL" id="KAG1572583.1"/>
    </source>
</evidence>
<organism evidence="6 7">
    <name type="scientific">Rhizopus delemar</name>
    <dbReference type="NCBI Taxonomy" id="936053"/>
    <lineage>
        <taxon>Eukaryota</taxon>
        <taxon>Fungi</taxon>
        <taxon>Fungi incertae sedis</taxon>
        <taxon>Mucoromycota</taxon>
        <taxon>Mucoromycotina</taxon>
        <taxon>Mucoromycetes</taxon>
        <taxon>Mucorales</taxon>
        <taxon>Mucorineae</taxon>
        <taxon>Rhizopodaceae</taxon>
        <taxon>Rhizopus</taxon>
    </lineage>
</organism>
<keyword evidence="7" id="KW-1185">Reference proteome</keyword>
<proteinExistence type="predicted"/>
<feature type="domain" description="RRM" evidence="5">
    <location>
        <begin position="281"/>
        <end position="360"/>
    </location>
</feature>
<name>A0A9P6Z7V9_9FUNG</name>
<dbReference type="SMART" id="SM00360">
    <property type="entry name" value="RRM"/>
    <property type="match status" value="2"/>
</dbReference>
<reference evidence="6 7" key="1">
    <citation type="journal article" date="2020" name="Microb. Genom.">
        <title>Genetic diversity of clinical and environmental Mucorales isolates obtained from an investigation of mucormycosis cases among solid organ transplant recipients.</title>
        <authorList>
            <person name="Nguyen M.H."/>
            <person name="Kaul D."/>
            <person name="Muto C."/>
            <person name="Cheng S.J."/>
            <person name="Richter R.A."/>
            <person name="Bruno V.M."/>
            <person name="Liu G."/>
            <person name="Beyhan S."/>
            <person name="Sundermann A.J."/>
            <person name="Mounaud S."/>
            <person name="Pasculle A.W."/>
            <person name="Nierman W.C."/>
            <person name="Driscoll E."/>
            <person name="Cumbie R."/>
            <person name="Clancy C.J."/>
            <person name="Dupont C.L."/>
        </authorList>
    </citation>
    <scope>NUCLEOTIDE SEQUENCE [LARGE SCALE GENOMIC DNA]</scope>
    <source>
        <strain evidence="6 7">GL24</strain>
    </source>
</reference>
<dbReference type="Pfam" id="PF00076">
    <property type="entry name" value="RRM_1"/>
    <property type="match status" value="2"/>
</dbReference>
<protein>
    <recommendedName>
        <fullName evidence="5">RRM domain-containing protein</fullName>
    </recommendedName>
</protein>